<dbReference type="CDD" id="cd06325">
    <property type="entry name" value="PBP1_ABC_unchar_transporter"/>
    <property type="match status" value="1"/>
</dbReference>
<dbReference type="PROSITE" id="PS51257">
    <property type="entry name" value="PROKAR_LIPOPROTEIN"/>
    <property type="match status" value="1"/>
</dbReference>
<organism evidence="1 2">
    <name type="scientific">Thermocrinis albus (strain DSM 14484 / JCM 11386 / HI 11/12)</name>
    <dbReference type="NCBI Taxonomy" id="638303"/>
    <lineage>
        <taxon>Bacteria</taxon>
        <taxon>Pseudomonadati</taxon>
        <taxon>Aquificota</taxon>
        <taxon>Aquificia</taxon>
        <taxon>Aquificales</taxon>
        <taxon>Aquificaceae</taxon>
        <taxon>Thermocrinis</taxon>
    </lineage>
</organism>
<accession>D3SPP5</accession>
<sequence>MKGVVFLLLTLIPWIFSCTGDDTPYIAFFISGEGRQSKVEGFKQAMKDMGVSIKYDLYDGQNNLRKIEEIAQQIALQENRYRLVAVGGSLEAYYLKKAKPNFSKPIVIMGGTAVKVWGLTQDFGKPTNGVTGVDNQNAELMEKRLEIFKKFFPHVKKAVVFCTPKFEASRYATRLTVKAGEKIGIKVVPVSVRDLRDLEYVMANMKKDGFSAVIITPCFYTENFLTTYILQLANFYQIPVMCLSPDQAARGCPVAYGSSGFEQGYQAAHIALRLLRGDPVESVPFEKVRTVHLAVNMRALRELGYTYDRKALDFADIVYR</sequence>
<gene>
    <name evidence="1" type="ordered locus">Thal_0498</name>
</gene>
<dbReference type="PANTHER" id="PTHR35271">
    <property type="entry name" value="ABC TRANSPORTER, SUBSTRATE-BINDING LIPOPROTEIN-RELATED"/>
    <property type="match status" value="1"/>
</dbReference>
<dbReference type="EMBL" id="CP001931">
    <property type="protein sequence ID" value="ADC89132.1"/>
    <property type="molecule type" value="Genomic_DNA"/>
</dbReference>
<dbReference type="RefSeq" id="WP_012991539.1">
    <property type="nucleotide sequence ID" value="NC_013894.1"/>
</dbReference>
<dbReference type="Pfam" id="PF04392">
    <property type="entry name" value="ABC_sub_bind"/>
    <property type="match status" value="1"/>
</dbReference>
<protein>
    <recommendedName>
        <fullName evidence="3">ABC transporter substrate binding protein</fullName>
    </recommendedName>
</protein>
<evidence type="ECO:0000313" key="2">
    <source>
        <dbReference type="Proteomes" id="UP000002043"/>
    </source>
</evidence>
<dbReference type="InterPro" id="IPR007487">
    <property type="entry name" value="ABC_transpt-TYRBP-like"/>
</dbReference>
<dbReference type="SUPFAM" id="SSF53822">
    <property type="entry name" value="Periplasmic binding protein-like I"/>
    <property type="match status" value="1"/>
</dbReference>
<dbReference type="InterPro" id="IPR028082">
    <property type="entry name" value="Peripla_BP_I"/>
</dbReference>
<dbReference type="AlphaFoldDB" id="D3SPP5"/>
<dbReference type="PANTHER" id="PTHR35271:SF1">
    <property type="entry name" value="ABC TRANSPORTER, SUBSTRATE-BINDING LIPOPROTEIN"/>
    <property type="match status" value="1"/>
</dbReference>
<dbReference type="STRING" id="638303.Thal_0498"/>
<evidence type="ECO:0000313" key="1">
    <source>
        <dbReference type="EMBL" id="ADC89132.1"/>
    </source>
</evidence>
<evidence type="ECO:0008006" key="3">
    <source>
        <dbReference type="Google" id="ProtNLM"/>
    </source>
</evidence>
<dbReference type="OrthoDB" id="9776955at2"/>
<reference evidence="2" key="1">
    <citation type="journal article" date="2010" name="Stand. Genomic Sci.">
        <title>Complete genome sequence of Thermocrinis albus type strain (HI 11/12T).</title>
        <authorList>
            <person name="Wirth R."/>
            <person name="Sikorski J."/>
            <person name="Brambilla E."/>
            <person name="Misra M."/>
            <person name="Lapidus A."/>
            <person name="Copeland A."/>
            <person name="Nolan M."/>
            <person name="Lucas S."/>
            <person name="Chen F."/>
            <person name="Tice H."/>
            <person name="Cheng J.F."/>
            <person name="Han C."/>
            <person name="Detter J.C."/>
            <person name="Tapia R."/>
            <person name="Bruce D."/>
            <person name="Goodwin L."/>
            <person name="Pitluck S."/>
            <person name="Pati A."/>
            <person name="Anderson I."/>
            <person name="Ivanova N."/>
            <person name="Mavromatis K."/>
            <person name="Mikhailova N."/>
            <person name="Chen A."/>
            <person name="Palaniappan K."/>
            <person name="Bilek Y."/>
            <person name="Hader T."/>
            <person name="Land M."/>
            <person name="Hauser L."/>
            <person name="Chang Y.J."/>
            <person name="Jeffries C.D."/>
            <person name="Tindall B.J."/>
            <person name="Rohde M."/>
            <person name="Goker M."/>
            <person name="Bristow J."/>
            <person name="Eisen J.A."/>
            <person name="Markowitz V."/>
            <person name="Hugenholtz P."/>
            <person name="Kyrpides N.C."/>
            <person name="Klenk H.P."/>
        </authorList>
    </citation>
    <scope>NUCLEOTIDE SEQUENCE [LARGE SCALE GENOMIC DNA]</scope>
    <source>
        <strain evidence="2">DSM 14484 / JCM 11386 / HI 11/12</strain>
    </source>
</reference>
<dbReference type="eggNOG" id="COG2984">
    <property type="taxonomic scope" value="Bacteria"/>
</dbReference>
<dbReference type="KEGG" id="tal:Thal_0498"/>
<dbReference type="Gene3D" id="3.40.50.2300">
    <property type="match status" value="2"/>
</dbReference>
<dbReference type="Proteomes" id="UP000002043">
    <property type="component" value="Chromosome"/>
</dbReference>
<name>D3SPP5_THEAH</name>
<keyword evidence="2" id="KW-1185">Reference proteome</keyword>
<proteinExistence type="predicted"/>
<dbReference type="HOGENOM" id="CLU_058196_3_2_0"/>